<gene>
    <name evidence="9" type="primary">mmsB</name>
    <name evidence="9" type="ORF">QS748_07080</name>
</gene>
<dbReference type="Pfam" id="PF14833">
    <property type="entry name" value="NAD_binding_11"/>
    <property type="match status" value="1"/>
</dbReference>
<feature type="domain" description="6-phosphogluconate dehydrogenase NADP-binding" evidence="7">
    <location>
        <begin position="3"/>
        <end position="162"/>
    </location>
</feature>
<feature type="active site" evidence="6">
    <location>
        <position position="171"/>
    </location>
</feature>
<dbReference type="FunFam" id="1.10.1040.10:FF:000006">
    <property type="entry name" value="3-hydroxyisobutyrate dehydrogenase"/>
    <property type="match status" value="1"/>
</dbReference>
<accession>A0AA90NLJ5</accession>
<dbReference type="InterPro" id="IPR029154">
    <property type="entry name" value="HIBADH-like_NADP-bd"/>
</dbReference>
<dbReference type="InterPro" id="IPR015815">
    <property type="entry name" value="HIBADH-related"/>
</dbReference>
<feature type="domain" description="3-hydroxyisobutyrate dehydrogenase-like NAD-binding" evidence="8">
    <location>
        <begin position="165"/>
        <end position="292"/>
    </location>
</feature>
<dbReference type="NCBIfam" id="TIGR01692">
    <property type="entry name" value="HIBADH"/>
    <property type="match status" value="1"/>
</dbReference>
<keyword evidence="3" id="KW-0101">Branched-chain amino acid catabolism</keyword>
<dbReference type="AlphaFoldDB" id="A0AA90NLJ5"/>
<evidence type="ECO:0000256" key="1">
    <source>
        <dbReference type="ARBA" id="ARBA00005023"/>
    </source>
</evidence>
<dbReference type="InterPro" id="IPR011548">
    <property type="entry name" value="HIBADH"/>
</dbReference>
<comment type="pathway">
    <text evidence="1">Amino-acid degradation.</text>
</comment>
<reference evidence="9 10" key="1">
    <citation type="journal article" date="2023" name="bioRxiv">
        <title>An intranuclear bacterial parasite of deep-sea mussels expresses apoptosis inhibitors acquired from its host.</title>
        <authorList>
            <person name="Gonzalez Porras M.A."/>
            <person name="Assie A."/>
            <person name="Tietjen M."/>
            <person name="Violette M."/>
            <person name="Kleiner M."/>
            <person name="Gruber-Vodicka H."/>
            <person name="Dubilier N."/>
            <person name="Leisch N."/>
        </authorList>
    </citation>
    <scope>NUCLEOTIDE SEQUENCE [LARGE SCALE GENOMIC DNA]</scope>
    <source>
        <strain evidence="9">IAP13</strain>
    </source>
</reference>
<dbReference type="SUPFAM" id="SSF51735">
    <property type="entry name" value="NAD(P)-binding Rossmann-fold domains"/>
    <property type="match status" value="1"/>
</dbReference>
<dbReference type="PANTHER" id="PTHR22981:SF7">
    <property type="entry name" value="3-HYDROXYISOBUTYRATE DEHYDROGENASE, MITOCHONDRIAL"/>
    <property type="match status" value="1"/>
</dbReference>
<dbReference type="Gene3D" id="3.40.50.720">
    <property type="entry name" value="NAD(P)-binding Rossmann-like Domain"/>
    <property type="match status" value="1"/>
</dbReference>
<dbReference type="EC" id="1.1.1.31" evidence="9"/>
<evidence type="ECO:0000259" key="7">
    <source>
        <dbReference type="Pfam" id="PF03446"/>
    </source>
</evidence>
<sequence length="294" mass="30606">MSKIAFVGLGNMGSPMAKKLVDVGHKVYGYDLVSEAVKKHHDAGGIVAGSPLDAVKQAEVVISMLPSGSHVERLYLGRDGLLSAMCAGQLIIESSTIEPDIARSVASEAGDKGIDFIDAPVSGGSAGASEGTLTFMVGGRNKDLDRARPFLESMGRLIFHAGEVGAGQLAKICNNMLLAVVMVGTSEALKLGIDNGLDPTVLSEIMKQSSGGNWVLERYNPVPGVMVDSPASHGYQGGFTVGLMSKDLGLALTTAAITKTAAPVASLADSLYRLHGQKAGTHLDFSSIYKFLSE</sequence>
<dbReference type="EMBL" id="JASXSV010000008">
    <property type="protein sequence ID" value="MDP0588953.1"/>
    <property type="molecule type" value="Genomic_DNA"/>
</dbReference>
<comment type="similarity">
    <text evidence="2">Belongs to the HIBADH-related family.</text>
</comment>
<dbReference type="PANTHER" id="PTHR22981">
    <property type="entry name" value="3-HYDROXYISOBUTYRATE DEHYDROGENASE-RELATED"/>
    <property type="match status" value="1"/>
</dbReference>
<comment type="caution">
    <text evidence="9">The sequence shown here is derived from an EMBL/GenBank/DDBJ whole genome shotgun (WGS) entry which is preliminary data.</text>
</comment>
<keyword evidence="4 9" id="KW-0560">Oxidoreductase</keyword>
<dbReference type="InterPro" id="IPR013328">
    <property type="entry name" value="6PGD_dom2"/>
</dbReference>
<keyword evidence="5" id="KW-0520">NAD</keyword>
<organism evidence="9 10">
    <name type="scientific">Candidatus Endonucleibacter bathymodioli</name>
    <dbReference type="NCBI Taxonomy" id="539814"/>
    <lineage>
        <taxon>Bacteria</taxon>
        <taxon>Pseudomonadati</taxon>
        <taxon>Pseudomonadota</taxon>
        <taxon>Gammaproteobacteria</taxon>
        <taxon>Oceanospirillales</taxon>
        <taxon>Endozoicomonadaceae</taxon>
        <taxon>Candidatus Endonucleibacter</taxon>
    </lineage>
</organism>
<dbReference type="Proteomes" id="UP001178148">
    <property type="component" value="Unassembled WGS sequence"/>
</dbReference>
<evidence type="ECO:0000256" key="6">
    <source>
        <dbReference type="PIRSR" id="PIRSR000103-1"/>
    </source>
</evidence>
<dbReference type="Pfam" id="PF03446">
    <property type="entry name" value="NAD_binding_2"/>
    <property type="match status" value="1"/>
</dbReference>
<evidence type="ECO:0000256" key="3">
    <source>
        <dbReference type="ARBA" id="ARBA00022456"/>
    </source>
</evidence>
<evidence type="ECO:0000256" key="4">
    <source>
        <dbReference type="ARBA" id="ARBA00023002"/>
    </source>
</evidence>
<dbReference type="Gene3D" id="1.10.1040.10">
    <property type="entry name" value="N-(1-d-carboxylethyl)-l-norvaline Dehydrogenase, domain 2"/>
    <property type="match status" value="1"/>
</dbReference>
<dbReference type="SUPFAM" id="SSF48179">
    <property type="entry name" value="6-phosphogluconate dehydrogenase C-terminal domain-like"/>
    <property type="match status" value="1"/>
</dbReference>
<dbReference type="GO" id="GO:0050661">
    <property type="term" value="F:NADP binding"/>
    <property type="evidence" value="ECO:0007669"/>
    <property type="project" value="InterPro"/>
</dbReference>
<protein>
    <submittedName>
        <fullName evidence="9">3-hydroxyisobutyrate dehydrogenase</fullName>
        <ecNumber evidence="9">1.1.1.31</ecNumber>
    </submittedName>
</protein>
<dbReference type="GO" id="GO:0008442">
    <property type="term" value="F:3-hydroxyisobutyrate dehydrogenase activity"/>
    <property type="evidence" value="ECO:0007669"/>
    <property type="project" value="UniProtKB-EC"/>
</dbReference>
<dbReference type="GO" id="GO:0009083">
    <property type="term" value="P:branched-chain amino acid catabolic process"/>
    <property type="evidence" value="ECO:0007669"/>
    <property type="project" value="UniProtKB-KW"/>
</dbReference>
<evidence type="ECO:0000256" key="2">
    <source>
        <dbReference type="ARBA" id="ARBA00009080"/>
    </source>
</evidence>
<keyword evidence="10" id="KW-1185">Reference proteome</keyword>
<evidence type="ECO:0000259" key="8">
    <source>
        <dbReference type="Pfam" id="PF14833"/>
    </source>
</evidence>
<proteinExistence type="inferred from homology"/>
<name>A0AA90NLJ5_9GAMM</name>
<dbReference type="GO" id="GO:0051287">
    <property type="term" value="F:NAD binding"/>
    <property type="evidence" value="ECO:0007669"/>
    <property type="project" value="InterPro"/>
</dbReference>
<evidence type="ECO:0000313" key="10">
    <source>
        <dbReference type="Proteomes" id="UP001178148"/>
    </source>
</evidence>
<dbReference type="InterPro" id="IPR036291">
    <property type="entry name" value="NAD(P)-bd_dom_sf"/>
</dbReference>
<evidence type="ECO:0000256" key="5">
    <source>
        <dbReference type="ARBA" id="ARBA00023027"/>
    </source>
</evidence>
<dbReference type="PIRSF" id="PIRSF000103">
    <property type="entry name" value="HIBADH"/>
    <property type="match status" value="1"/>
</dbReference>
<evidence type="ECO:0000313" key="9">
    <source>
        <dbReference type="EMBL" id="MDP0588953.1"/>
    </source>
</evidence>
<dbReference type="InterPro" id="IPR006115">
    <property type="entry name" value="6PGDH_NADP-bd"/>
</dbReference>
<dbReference type="InterPro" id="IPR008927">
    <property type="entry name" value="6-PGluconate_DH-like_C_sf"/>
</dbReference>